<dbReference type="EMBL" id="CAFBLM010000090">
    <property type="protein sequence ID" value="CAB4880502.1"/>
    <property type="molecule type" value="Genomic_DNA"/>
</dbReference>
<dbReference type="PROSITE" id="PS51682">
    <property type="entry name" value="SAM_OMT_I"/>
    <property type="match status" value="1"/>
</dbReference>
<sequence>MIAAARARAKELNVDCVSPGAGATLRFLAATIQARNVVEIGTGTGVSGLWLLRGMQPDGILTSIDIEGEHLRQAREAFAEDGIKPNRTRLITGRALDVMPRLADAAYDLVLIDGTPDEYGHCLEESMRLLRPHGLIIFAGAFGHDRVADPAQRDPETIERRTLVQAIADDERLVQALLPTGDGLLAAVIR</sequence>
<reference evidence="4" key="1">
    <citation type="submission" date="2020-05" db="EMBL/GenBank/DDBJ databases">
        <authorList>
            <person name="Chiriac C."/>
            <person name="Salcher M."/>
            <person name="Ghai R."/>
            <person name="Kavagutti S V."/>
        </authorList>
    </citation>
    <scope>NUCLEOTIDE SEQUENCE</scope>
</reference>
<proteinExistence type="predicted"/>
<dbReference type="Pfam" id="PF01596">
    <property type="entry name" value="Methyltransf_3"/>
    <property type="match status" value="1"/>
</dbReference>
<evidence type="ECO:0000313" key="4">
    <source>
        <dbReference type="EMBL" id="CAB4880502.1"/>
    </source>
</evidence>
<dbReference type="InterPro" id="IPR029063">
    <property type="entry name" value="SAM-dependent_MTases_sf"/>
</dbReference>
<dbReference type="GO" id="GO:0008171">
    <property type="term" value="F:O-methyltransferase activity"/>
    <property type="evidence" value="ECO:0007669"/>
    <property type="project" value="InterPro"/>
</dbReference>
<protein>
    <submittedName>
        <fullName evidence="4">Unannotated protein</fullName>
    </submittedName>
</protein>
<accession>A0A6J7EBC3</accession>
<dbReference type="PANTHER" id="PTHR10509">
    <property type="entry name" value="O-METHYLTRANSFERASE-RELATED"/>
    <property type="match status" value="1"/>
</dbReference>
<dbReference type="Gene3D" id="3.40.50.150">
    <property type="entry name" value="Vaccinia Virus protein VP39"/>
    <property type="match status" value="1"/>
</dbReference>
<dbReference type="PANTHER" id="PTHR10509:SF85">
    <property type="entry name" value="O-METHYLTRANSFERASE RV1220C-RELATED"/>
    <property type="match status" value="1"/>
</dbReference>
<dbReference type="InterPro" id="IPR002935">
    <property type="entry name" value="SAM_O-MeTrfase"/>
</dbReference>
<gene>
    <name evidence="4" type="ORF">UFOPK3401_01402</name>
</gene>
<dbReference type="GO" id="GO:0008757">
    <property type="term" value="F:S-adenosylmethionine-dependent methyltransferase activity"/>
    <property type="evidence" value="ECO:0007669"/>
    <property type="project" value="TreeGrafter"/>
</dbReference>
<dbReference type="GO" id="GO:0032259">
    <property type="term" value="P:methylation"/>
    <property type="evidence" value="ECO:0007669"/>
    <property type="project" value="UniProtKB-KW"/>
</dbReference>
<dbReference type="InterPro" id="IPR050362">
    <property type="entry name" value="Cation-dep_OMT"/>
</dbReference>
<keyword evidence="3" id="KW-0949">S-adenosyl-L-methionine</keyword>
<keyword evidence="1" id="KW-0489">Methyltransferase</keyword>
<evidence type="ECO:0000256" key="2">
    <source>
        <dbReference type="ARBA" id="ARBA00022679"/>
    </source>
</evidence>
<organism evidence="4">
    <name type="scientific">freshwater metagenome</name>
    <dbReference type="NCBI Taxonomy" id="449393"/>
    <lineage>
        <taxon>unclassified sequences</taxon>
        <taxon>metagenomes</taxon>
        <taxon>ecological metagenomes</taxon>
    </lineage>
</organism>
<name>A0A6J7EBC3_9ZZZZ</name>
<evidence type="ECO:0000256" key="3">
    <source>
        <dbReference type="ARBA" id="ARBA00022691"/>
    </source>
</evidence>
<evidence type="ECO:0000256" key="1">
    <source>
        <dbReference type="ARBA" id="ARBA00022603"/>
    </source>
</evidence>
<dbReference type="CDD" id="cd02440">
    <property type="entry name" value="AdoMet_MTases"/>
    <property type="match status" value="1"/>
</dbReference>
<dbReference type="SUPFAM" id="SSF53335">
    <property type="entry name" value="S-adenosyl-L-methionine-dependent methyltransferases"/>
    <property type="match status" value="1"/>
</dbReference>
<dbReference type="AlphaFoldDB" id="A0A6J7EBC3"/>
<keyword evidence="2" id="KW-0808">Transferase</keyword>